<accession>A0ACB7YHF0</accession>
<gene>
    <name evidence="1" type="ORF">Vadar_022579</name>
</gene>
<sequence length="200" mass="22187">MGCCESALVDNLNWDTNSTNGINLGFVSGCEVDCIGTKPLLGPKDLGLKGKKEENVCDLDLHNGFRKPNSNLASYENSTWVRDNGSIPMISKQVLGSNHCGQNQEVVSETISVSERCCNGYPNKGLDLSYVPPSAGWSPPEHVPPHLFVSVNIINRQRFQGDMCELYMPKYLLNVKILQTMNINCDKRKMEEEESMMVNG</sequence>
<evidence type="ECO:0000313" key="2">
    <source>
        <dbReference type="Proteomes" id="UP000828048"/>
    </source>
</evidence>
<dbReference type="EMBL" id="CM037158">
    <property type="protein sequence ID" value="KAH7852264.1"/>
    <property type="molecule type" value="Genomic_DNA"/>
</dbReference>
<keyword evidence="2" id="KW-1185">Reference proteome</keyword>
<protein>
    <submittedName>
        <fullName evidence="1">Uncharacterized protein</fullName>
    </submittedName>
</protein>
<evidence type="ECO:0000313" key="1">
    <source>
        <dbReference type="EMBL" id="KAH7852264.1"/>
    </source>
</evidence>
<dbReference type="Proteomes" id="UP000828048">
    <property type="component" value="Chromosome 8"/>
</dbReference>
<comment type="caution">
    <text evidence="1">The sequence shown here is derived from an EMBL/GenBank/DDBJ whole genome shotgun (WGS) entry which is preliminary data.</text>
</comment>
<name>A0ACB7YHF0_9ERIC</name>
<proteinExistence type="predicted"/>
<reference evidence="1 2" key="1">
    <citation type="journal article" date="2021" name="Hortic Res">
        <title>High-quality reference genome and annotation aids understanding of berry development for evergreen blueberry (Vaccinium darrowii).</title>
        <authorList>
            <person name="Yu J."/>
            <person name="Hulse-Kemp A.M."/>
            <person name="Babiker E."/>
            <person name="Staton M."/>
        </authorList>
    </citation>
    <scope>NUCLEOTIDE SEQUENCE [LARGE SCALE GENOMIC DNA]</scope>
    <source>
        <strain evidence="2">cv. NJ 8807/NJ 8810</strain>
        <tissue evidence="1">Young leaf</tissue>
    </source>
</reference>
<organism evidence="1 2">
    <name type="scientific">Vaccinium darrowii</name>
    <dbReference type="NCBI Taxonomy" id="229202"/>
    <lineage>
        <taxon>Eukaryota</taxon>
        <taxon>Viridiplantae</taxon>
        <taxon>Streptophyta</taxon>
        <taxon>Embryophyta</taxon>
        <taxon>Tracheophyta</taxon>
        <taxon>Spermatophyta</taxon>
        <taxon>Magnoliopsida</taxon>
        <taxon>eudicotyledons</taxon>
        <taxon>Gunneridae</taxon>
        <taxon>Pentapetalae</taxon>
        <taxon>asterids</taxon>
        <taxon>Ericales</taxon>
        <taxon>Ericaceae</taxon>
        <taxon>Vaccinioideae</taxon>
        <taxon>Vaccinieae</taxon>
        <taxon>Vaccinium</taxon>
    </lineage>
</organism>